<name>A0A6G9YSQ1_9NOCA</name>
<evidence type="ECO:0000313" key="12">
    <source>
        <dbReference type="Proteomes" id="UP000503540"/>
    </source>
</evidence>
<dbReference type="SUPFAM" id="SSF53448">
    <property type="entry name" value="Nucleotide-diphospho-sugar transferases"/>
    <property type="match status" value="1"/>
</dbReference>
<comment type="subcellular location">
    <subcellularLocation>
        <location evidence="1">Cell membrane</location>
    </subcellularLocation>
</comment>
<dbReference type="KEGG" id="nah:F5544_42655"/>
<dbReference type="PANTHER" id="PTHR43646:SF2">
    <property type="entry name" value="GLYCOSYLTRANSFERASE 2-LIKE DOMAIN-CONTAINING PROTEIN"/>
    <property type="match status" value="1"/>
</dbReference>
<proteinExistence type="inferred from homology"/>
<reference evidence="11 12" key="1">
    <citation type="journal article" date="2019" name="ACS Chem. Biol.">
        <title>Identification and Mobilization of a Cryptic Antibiotic Biosynthesis Gene Locus from a Human-Pathogenic Nocardia Isolate.</title>
        <authorList>
            <person name="Herisse M."/>
            <person name="Ishida K."/>
            <person name="Porter J.L."/>
            <person name="Howden B."/>
            <person name="Hertweck C."/>
            <person name="Stinear T.P."/>
            <person name="Pidot S.J."/>
        </authorList>
    </citation>
    <scope>NUCLEOTIDE SEQUENCE [LARGE SCALE GENOMIC DNA]</scope>
    <source>
        <strain evidence="11 12">AUSMDU00012717</strain>
    </source>
</reference>
<comment type="pathway">
    <text evidence="7">Carotenoid biosynthesis; staphyloxanthin biosynthesis; staphyloxanthin from farnesyl diphosphate: step 4/5.</text>
</comment>
<evidence type="ECO:0000256" key="7">
    <source>
        <dbReference type="ARBA" id="ARBA00037904"/>
    </source>
</evidence>
<evidence type="ECO:0000256" key="2">
    <source>
        <dbReference type="ARBA" id="ARBA00022475"/>
    </source>
</evidence>
<evidence type="ECO:0000256" key="8">
    <source>
        <dbReference type="ARBA" id="ARBA00038120"/>
    </source>
</evidence>
<dbReference type="InterPro" id="IPR029044">
    <property type="entry name" value="Nucleotide-diphossugar_trans"/>
</dbReference>
<accession>A0A6G9YSQ1</accession>
<dbReference type="Proteomes" id="UP000503540">
    <property type="component" value="Chromosome"/>
</dbReference>
<keyword evidence="12" id="KW-1185">Reference proteome</keyword>
<keyword evidence="3" id="KW-0328">Glycosyltransferase</keyword>
<evidence type="ECO:0000256" key="9">
    <source>
        <dbReference type="ARBA" id="ARBA00040345"/>
    </source>
</evidence>
<dbReference type="EMBL" id="CP046172">
    <property type="protein sequence ID" value="QIS16339.1"/>
    <property type="molecule type" value="Genomic_DNA"/>
</dbReference>
<dbReference type="Gene3D" id="3.90.550.10">
    <property type="entry name" value="Spore Coat Polysaccharide Biosynthesis Protein SpsA, Chain A"/>
    <property type="match status" value="1"/>
</dbReference>
<comment type="similarity">
    <text evidence="8">Belongs to the glycosyltransferase 2 family. CrtQ subfamily.</text>
</comment>
<keyword evidence="2" id="KW-1003">Cell membrane</keyword>
<evidence type="ECO:0000313" key="11">
    <source>
        <dbReference type="EMBL" id="QIS16339.1"/>
    </source>
</evidence>
<evidence type="ECO:0000256" key="5">
    <source>
        <dbReference type="ARBA" id="ARBA00023136"/>
    </source>
</evidence>
<evidence type="ECO:0000256" key="6">
    <source>
        <dbReference type="ARBA" id="ARBA00037281"/>
    </source>
</evidence>
<dbReference type="PANTHER" id="PTHR43646">
    <property type="entry name" value="GLYCOSYLTRANSFERASE"/>
    <property type="match status" value="1"/>
</dbReference>
<protein>
    <recommendedName>
        <fullName evidence="9">4,4'-diaponeurosporenoate glycosyltransferase</fullName>
    </recommendedName>
</protein>
<dbReference type="GO" id="GO:0016757">
    <property type="term" value="F:glycosyltransferase activity"/>
    <property type="evidence" value="ECO:0007669"/>
    <property type="project" value="UniProtKB-KW"/>
</dbReference>
<evidence type="ECO:0000259" key="10">
    <source>
        <dbReference type="Pfam" id="PF00535"/>
    </source>
</evidence>
<sequence length="283" mass="31950">MTEPHPPTMLTVVIPALNEAAVIERCLRLLVAQDAIDEVIVVDNGSDDGTPAIVREFAAANPKVELVHEPNRGITPARNTGFDKARGEFIARTDADTLVGAEWGRTIRDYLLAHPETAAVTGICTYHDSPVGFFLKFGLYLQDRRGKLGGRVGNMHGPNMALRREAWLQVRDDTQVRADVAEDLDLALCLSKRGLRIDQLKDMRAETSSRRRRTSPSKWWKFQLMGLRTIADHGFQVRPFHRAVIVGAWVTHTVQWPIYRFWDFDRRRFSLRPGAERISAVGD</sequence>
<dbReference type="RefSeq" id="WP_167478439.1">
    <property type="nucleotide sequence ID" value="NZ_CP046172.1"/>
</dbReference>
<evidence type="ECO:0000256" key="4">
    <source>
        <dbReference type="ARBA" id="ARBA00022679"/>
    </source>
</evidence>
<evidence type="ECO:0000256" key="3">
    <source>
        <dbReference type="ARBA" id="ARBA00022676"/>
    </source>
</evidence>
<feature type="domain" description="Glycosyltransferase 2-like" evidence="10">
    <location>
        <begin position="11"/>
        <end position="166"/>
    </location>
</feature>
<organism evidence="11 12">
    <name type="scientific">Nocardia arthritidis</name>
    <dbReference type="NCBI Taxonomy" id="228602"/>
    <lineage>
        <taxon>Bacteria</taxon>
        <taxon>Bacillati</taxon>
        <taxon>Actinomycetota</taxon>
        <taxon>Actinomycetes</taxon>
        <taxon>Mycobacteriales</taxon>
        <taxon>Nocardiaceae</taxon>
        <taxon>Nocardia</taxon>
    </lineage>
</organism>
<dbReference type="InterPro" id="IPR001173">
    <property type="entry name" value="Glyco_trans_2-like"/>
</dbReference>
<dbReference type="Pfam" id="PF00535">
    <property type="entry name" value="Glycos_transf_2"/>
    <property type="match status" value="1"/>
</dbReference>
<dbReference type="CDD" id="cd00761">
    <property type="entry name" value="Glyco_tranf_GTA_type"/>
    <property type="match status" value="1"/>
</dbReference>
<keyword evidence="4 11" id="KW-0808">Transferase</keyword>
<comment type="function">
    <text evidence="6">Catalyzes the glycosylation of 4,4'-diaponeurosporenoate, i.e. the esterification of glucose at the C1'' position with the carboxyl group of 4,4'-diaponeurosporenic acid, to form glycosyl-4,4'-diaponeurosporenoate. This is a step in the biosynthesis of staphyloxanthin, an orange pigment present in most staphylococci strains.</text>
</comment>
<keyword evidence="5" id="KW-0472">Membrane</keyword>
<evidence type="ECO:0000256" key="1">
    <source>
        <dbReference type="ARBA" id="ARBA00004236"/>
    </source>
</evidence>
<dbReference type="AlphaFoldDB" id="A0A6G9YSQ1"/>
<dbReference type="GO" id="GO:0005886">
    <property type="term" value="C:plasma membrane"/>
    <property type="evidence" value="ECO:0007669"/>
    <property type="project" value="UniProtKB-SubCell"/>
</dbReference>
<gene>
    <name evidence="11" type="ORF">F5544_42655</name>
</gene>